<organism evidence="1 2">
    <name type="scientific">Artomyces pyxidatus</name>
    <dbReference type="NCBI Taxonomy" id="48021"/>
    <lineage>
        <taxon>Eukaryota</taxon>
        <taxon>Fungi</taxon>
        <taxon>Dikarya</taxon>
        <taxon>Basidiomycota</taxon>
        <taxon>Agaricomycotina</taxon>
        <taxon>Agaricomycetes</taxon>
        <taxon>Russulales</taxon>
        <taxon>Auriscalpiaceae</taxon>
        <taxon>Artomyces</taxon>
    </lineage>
</organism>
<name>A0ACB8TG36_9AGAM</name>
<evidence type="ECO:0000313" key="2">
    <source>
        <dbReference type="Proteomes" id="UP000814140"/>
    </source>
</evidence>
<sequence>MSHVQKNDTTPPQTASPSSSISASSSTRSPSSSFSPRRPSNPTPTPPQSHRLRNSFADIRSSTHPRQAVIPIDAPPPAGVADVNTAAAAVRWAAARVNIAPLALPSPERELTDPFRNSFAVVPGSHSHEVPPGSGPLSPGRKTRLGSFWQGTTDVDYARLSSIEGSPPITPPTGDLPADDSPTSSALSPLPLSGMPPPASAPAGTRTVQDDDYFGIPPSVQRSSSVSSVGRPEMPTGPSRQRTTPEFETTEVQTVPAPPRRVNLTRQTSSPLPNSGSNEAPLGPQRFPQDAATMIKTGRSLKEESMFFELGYLAPPYPPDEMERRRALYQFNIWGTGPDTNFDRIEHLTKLVFHTKTVVISLIDGNEQWMKSASGWSEHTFPRAGAMCAHAILQRGDEPTVILNTLDDWRFAKNPLVTGPPHVRFYAGAPLRTQDGFNVGTLAIMDDVPRHEFNPRQRHTLKEFAAIAMREMELWRDKIQLRIRDRIQTSMEQFTRECLEIDLEPVDDSEQRIATTFSMDKVYERAAKLVKKTLDVEGAIVMDVSHGEVLETVGSEGIVSVVVYSAEASAGTTSHRLPAEDCGKLWETFMKYPDGRIFEGLVPTPLRPFIPSGIQYALSVPIFNIDKQPFAMICAYNSSEHGKRFLEGHELSYLRAIGVIILSAVLKRRMTLADKAKSLFISNISHELRTPLHGILAAAELLADTSLNHSQMSFLQTVQACGTSLVETVNHVLDFTKLSGNSKAGGLEHVIGATKVDLMQLVEEAIEGCWIGHRARTFALNDSEIGSLYSPPRQDRTSNKAKKLVEIVVEVGDREQGWVLKCEKGGIRRVLMNVFGNSLKFTTDGYVHVILRQLPSPPDLPAHKVKVELSVVDTGKGISQDFLKNQLFHPFSQENPLQTGTGLGLAIVNSIVQSKGVDGKVDVWSAENVGTEIKVTLTADVAEDEPTQSIFEPLNHDDAQTVGLYGFDDAHRGVQLLRRVVTNYLVTWWGFQIAPLGTGGDIAILNEDLSPLLLAIEHKDVRRPYIIITTGRGDEHLMTTVTEFERLGGFCRVLYKPGGPSRLRTVLKLCIHALKMSRRAISRTGSTTPGSTTPTQGGPPTISAPSAVARRNSEETTAGMGHSRRPLLGPRAITVHPVASWNDMPTTVEEEPSESTPVVRPRSLSHSHTAASPTIPVGSGGSLLKSSVGALESTKSVRVLVVEDNSILRNLLSRWLSSKGYEFRDAVDGREGVHVFETDGHFDIILLDLSMPVLDGYGATAQIRKIEESRTGEKSSRILALTGMSSLEDKRRAFEAGVDGYLVKPVAFKTLSEMFTRLGIS</sequence>
<gene>
    <name evidence="1" type="ORF">BV25DRAFT_1794820</name>
</gene>
<dbReference type="Proteomes" id="UP000814140">
    <property type="component" value="Unassembled WGS sequence"/>
</dbReference>
<evidence type="ECO:0000313" key="1">
    <source>
        <dbReference type="EMBL" id="KAI0067388.1"/>
    </source>
</evidence>
<reference evidence="1" key="1">
    <citation type="submission" date="2021-03" db="EMBL/GenBank/DDBJ databases">
        <authorList>
            <consortium name="DOE Joint Genome Institute"/>
            <person name="Ahrendt S."/>
            <person name="Looney B.P."/>
            <person name="Miyauchi S."/>
            <person name="Morin E."/>
            <person name="Drula E."/>
            <person name="Courty P.E."/>
            <person name="Chicoki N."/>
            <person name="Fauchery L."/>
            <person name="Kohler A."/>
            <person name="Kuo A."/>
            <person name="Labutti K."/>
            <person name="Pangilinan J."/>
            <person name="Lipzen A."/>
            <person name="Riley R."/>
            <person name="Andreopoulos W."/>
            <person name="He G."/>
            <person name="Johnson J."/>
            <person name="Barry K.W."/>
            <person name="Grigoriev I.V."/>
            <person name="Nagy L."/>
            <person name="Hibbett D."/>
            <person name="Henrissat B."/>
            <person name="Matheny P.B."/>
            <person name="Labbe J."/>
            <person name="Martin F."/>
        </authorList>
    </citation>
    <scope>NUCLEOTIDE SEQUENCE</scope>
    <source>
        <strain evidence="1">HHB10654</strain>
    </source>
</reference>
<dbReference type="EMBL" id="MU277190">
    <property type="protein sequence ID" value="KAI0067388.1"/>
    <property type="molecule type" value="Genomic_DNA"/>
</dbReference>
<proteinExistence type="predicted"/>
<accession>A0ACB8TG36</accession>
<comment type="caution">
    <text evidence="1">The sequence shown here is derived from an EMBL/GenBank/DDBJ whole genome shotgun (WGS) entry which is preliminary data.</text>
</comment>
<keyword evidence="2" id="KW-1185">Reference proteome</keyword>
<protein>
    <submittedName>
        <fullName evidence="1">Uncharacterized protein</fullName>
    </submittedName>
</protein>
<reference evidence="1" key="2">
    <citation type="journal article" date="2022" name="New Phytol.">
        <title>Evolutionary transition to the ectomycorrhizal habit in the genomes of a hyperdiverse lineage of mushroom-forming fungi.</title>
        <authorList>
            <person name="Looney B."/>
            <person name="Miyauchi S."/>
            <person name="Morin E."/>
            <person name="Drula E."/>
            <person name="Courty P.E."/>
            <person name="Kohler A."/>
            <person name="Kuo A."/>
            <person name="LaButti K."/>
            <person name="Pangilinan J."/>
            <person name="Lipzen A."/>
            <person name="Riley R."/>
            <person name="Andreopoulos W."/>
            <person name="He G."/>
            <person name="Johnson J."/>
            <person name="Nolan M."/>
            <person name="Tritt A."/>
            <person name="Barry K.W."/>
            <person name="Grigoriev I.V."/>
            <person name="Nagy L.G."/>
            <person name="Hibbett D."/>
            <person name="Henrissat B."/>
            <person name="Matheny P.B."/>
            <person name="Labbe J."/>
            <person name="Martin F.M."/>
        </authorList>
    </citation>
    <scope>NUCLEOTIDE SEQUENCE</scope>
    <source>
        <strain evidence="1">HHB10654</strain>
    </source>
</reference>